<evidence type="ECO:0000256" key="1">
    <source>
        <dbReference type="SAM" id="Coils"/>
    </source>
</evidence>
<feature type="coiled-coil region" evidence="1">
    <location>
        <begin position="71"/>
        <end position="98"/>
    </location>
</feature>
<evidence type="ECO:0000313" key="3">
    <source>
        <dbReference type="Proteomes" id="UP001060024"/>
    </source>
</evidence>
<keyword evidence="1" id="KW-0175">Coiled coil</keyword>
<organism evidence="2 3">
    <name type="scientific">Largemouth bass virus</name>
    <dbReference type="NCBI Taxonomy" id="176656"/>
    <lineage>
        <taxon>Viruses</taxon>
        <taxon>Varidnaviria</taxon>
        <taxon>Bamfordvirae</taxon>
        <taxon>Nucleocytoviricota</taxon>
        <taxon>Megaviricetes</taxon>
        <taxon>Pimascovirales</taxon>
        <taxon>Pimascovirales incertae sedis</taxon>
        <taxon>Iridoviridae</taxon>
        <taxon>Alphairidovirinae</taxon>
        <taxon>Ranavirus</taxon>
        <taxon>Ranavirus micropterus1</taxon>
        <taxon>Santee-Cooper ranavirus</taxon>
    </lineage>
</organism>
<protein>
    <submittedName>
        <fullName evidence="2">Uncharacterized protein</fullName>
    </submittedName>
</protein>
<name>A0A9E7TJR8_9VIRU</name>
<proteinExistence type="predicted"/>
<dbReference type="EMBL" id="MW630113">
    <property type="protein sequence ID" value="UUY86211.1"/>
    <property type="molecule type" value="Genomic_DNA"/>
</dbReference>
<dbReference type="Proteomes" id="UP001060024">
    <property type="component" value="Segment"/>
</dbReference>
<accession>A0A9E7TJR8</accession>
<evidence type="ECO:0000313" key="2">
    <source>
        <dbReference type="EMBL" id="UUY86211.1"/>
    </source>
</evidence>
<sequence length="464" mass="52389">MLLDLSGTVTINPILIKPRKRRVCKTTTGKHRDCEPAPVAVEAQPVSLAQEPDLKDDSLERRAKRKDLTLTKEMLQRLKDLDKDMEEAASARQTISEAIGIPLDAMPGREAMGVLSMAKTMGFLDPGGGRPNFLKDMLFKCIDTVFGSVASQKKPSLCNVPRGYRRLKQSCGISPVVSQRQEARERLDWTEAAKVHINKKLHTVEVALAERELTLEPYDQDPSALERSALQAYVELADMALETTGQELLDIAVDCRVLRNCTEWCRDLSQTLRYWWPPLIKMLDKLEAKENLACFLSEREIEVATGSGRIRVLSSAILYGVSAHDGMGFCHDKLQVFDIDLYVKRLGGAWLHHARLPDYAALRMFDPRPGAEPVLIRTCAGYLMTEERGPLRCWRKDAHMYAVSVEIHGRLTRELEAVPPSSRYGHFNARWLKDKGWGGLQKIILDAARKLTEPRLSWNDVFEV</sequence>
<reference evidence="2" key="1">
    <citation type="submission" date="2021-02" db="EMBL/GenBank/DDBJ databases">
        <authorList>
            <person name="Chen J."/>
            <person name="Hu H."/>
            <person name="Huang J."/>
            <person name="Yan X."/>
        </authorList>
    </citation>
    <scope>NUCLEOTIDE SEQUENCE</scope>
    <source>
        <strain evidence="2">GDOU</strain>
    </source>
</reference>